<dbReference type="SMART" id="SM00382">
    <property type="entry name" value="AAA"/>
    <property type="match status" value="1"/>
</dbReference>
<evidence type="ECO:0000259" key="5">
    <source>
        <dbReference type="PROSITE" id="PS50893"/>
    </source>
</evidence>
<proteinExistence type="inferred from homology"/>
<dbReference type="InterPro" id="IPR013563">
    <property type="entry name" value="Oligopep_ABC_C"/>
</dbReference>
<dbReference type="PANTHER" id="PTHR43776">
    <property type="entry name" value="TRANSPORT ATP-BINDING PROTEIN"/>
    <property type="match status" value="1"/>
</dbReference>
<dbReference type="OrthoDB" id="18209at2157"/>
<protein>
    <submittedName>
        <fullName evidence="6">Dipeptide/oligopeptide/nickel ABC transporter ATP-binding protein</fullName>
    </submittedName>
</protein>
<accession>A0A830GWM3</accession>
<gene>
    <name evidence="6" type="ORF">GCM10007981_18100</name>
</gene>
<keyword evidence="7" id="KW-1185">Reference proteome</keyword>
<name>A0A830GWM3_9CREN</name>
<reference evidence="6" key="1">
    <citation type="journal article" date="2014" name="Int. J. Syst. Evol. Microbiol.">
        <title>Complete genome sequence of Corynebacterium casei LMG S-19264T (=DSM 44701T), isolated from a smear-ripened cheese.</title>
        <authorList>
            <consortium name="US DOE Joint Genome Institute (JGI-PGF)"/>
            <person name="Walter F."/>
            <person name="Albersmeier A."/>
            <person name="Kalinowski J."/>
            <person name="Ruckert C."/>
        </authorList>
    </citation>
    <scope>NUCLEOTIDE SEQUENCE</scope>
    <source>
        <strain evidence="6">JCM 10088</strain>
    </source>
</reference>
<dbReference type="InterPro" id="IPR003439">
    <property type="entry name" value="ABC_transporter-like_ATP-bd"/>
</dbReference>
<evidence type="ECO:0000313" key="6">
    <source>
        <dbReference type="EMBL" id="GGP22358.1"/>
    </source>
</evidence>
<evidence type="ECO:0000313" key="7">
    <source>
        <dbReference type="Proteomes" id="UP000610960"/>
    </source>
</evidence>
<keyword evidence="4 6" id="KW-0067">ATP-binding</keyword>
<dbReference type="AlphaFoldDB" id="A0A830GWM3"/>
<comment type="caution">
    <text evidence="6">The sequence shown here is derived from an EMBL/GenBank/DDBJ whole genome shotgun (WGS) entry which is preliminary data.</text>
</comment>
<dbReference type="EMBL" id="BMNL01000004">
    <property type="protein sequence ID" value="GGP22358.1"/>
    <property type="molecule type" value="Genomic_DNA"/>
</dbReference>
<reference evidence="6" key="2">
    <citation type="submission" date="2020-09" db="EMBL/GenBank/DDBJ databases">
        <authorList>
            <person name="Sun Q."/>
            <person name="Ohkuma M."/>
        </authorList>
    </citation>
    <scope>NUCLEOTIDE SEQUENCE</scope>
    <source>
        <strain evidence="6">JCM 10088</strain>
    </source>
</reference>
<dbReference type="Pfam" id="PF08352">
    <property type="entry name" value="oligo_HPY"/>
    <property type="match status" value="1"/>
</dbReference>
<keyword evidence="2" id="KW-0813">Transport</keyword>
<dbReference type="RefSeq" id="WP_188597074.1">
    <property type="nucleotide sequence ID" value="NZ_BMNL01000004.1"/>
</dbReference>
<dbReference type="GO" id="GO:0005524">
    <property type="term" value="F:ATP binding"/>
    <property type="evidence" value="ECO:0007669"/>
    <property type="project" value="UniProtKB-KW"/>
</dbReference>
<dbReference type="Gene3D" id="3.40.50.300">
    <property type="entry name" value="P-loop containing nucleotide triphosphate hydrolases"/>
    <property type="match status" value="1"/>
</dbReference>
<keyword evidence="3" id="KW-0547">Nucleotide-binding</keyword>
<dbReference type="SUPFAM" id="SSF52540">
    <property type="entry name" value="P-loop containing nucleoside triphosphate hydrolases"/>
    <property type="match status" value="1"/>
</dbReference>
<dbReference type="GO" id="GO:0016887">
    <property type="term" value="F:ATP hydrolysis activity"/>
    <property type="evidence" value="ECO:0007669"/>
    <property type="project" value="InterPro"/>
</dbReference>
<dbReference type="GO" id="GO:0015833">
    <property type="term" value="P:peptide transport"/>
    <property type="evidence" value="ECO:0007669"/>
    <property type="project" value="InterPro"/>
</dbReference>
<sequence>MSEVISVENIRKYYMAYKIGILDRLAGRKPVYVRAVDDVTLDINSGETMGLIGESGSGKTTLGKLLVTLEEPDSGKYIFMGREVNRSSISWVRDNVAMIFQNPYSSLNPRLTVKEIISEPLGHMDEKRVIEVMELVGLNYKEHGGKRPRELSGGQVQRVAVARAIAKKNAKFIVLDEPTSALDASLQAQVLNLLIDIKRKLGLTYLFITHNIAVAYYISDRVAIMYAGKVVEYGDKEEIFRNPAHPYTQSLMASIPTMNKKELQPPTGEVPSLINPPSGCRFHPRCPFAMDICKQKEPPLVQYGKRKVACWLHNQ</sequence>
<evidence type="ECO:0000256" key="1">
    <source>
        <dbReference type="ARBA" id="ARBA00005417"/>
    </source>
</evidence>
<dbReference type="Pfam" id="PF00005">
    <property type="entry name" value="ABC_tran"/>
    <property type="match status" value="1"/>
</dbReference>
<evidence type="ECO:0000256" key="2">
    <source>
        <dbReference type="ARBA" id="ARBA00022448"/>
    </source>
</evidence>
<comment type="similarity">
    <text evidence="1">Belongs to the ABC transporter superfamily.</text>
</comment>
<evidence type="ECO:0000256" key="4">
    <source>
        <dbReference type="ARBA" id="ARBA00022840"/>
    </source>
</evidence>
<dbReference type="NCBIfam" id="TIGR01727">
    <property type="entry name" value="oligo_HPY"/>
    <property type="match status" value="1"/>
</dbReference>
<evidence type="ECO:0000256" key="3">
    <source>
        <dbReference type="ARBA" id="ARBA00022741"/>
    </source>
</evidence>
<dbReference type="CDD" id="cd03257">
    <property type="entry name" value="ABC_NikE_OppD_transporters"/>
    <property type="match status" value="1"/>
</dbReference>
<dbReference type="GO" id="GO:0055085">
    <property type="term" value="P:transmembrane transport"/>
    <property type="evidence" value="ECO:0007669"/>
    <property type="project" value="UniProtKB-ARBA"/>
</dbReference>
<dbReference type="PANTHER" id="PTHR43776:SF7">
    <property type="entry name" value="D,D-DIPEPTIDE TRANSPORT ATP-BINDING PROTEIN DDPF-RELATED"/>
    <property type="match status" value="1"/>
</dbReference>
<feature type="domain" description="ABC transporter" evidence="5">
    <location>
        <begin position="5"/>
        <end position="252"/>
    </location>
</feature>
<dbReference type="Proteomes" id="UP000610960">
    <property type="component" value="Unassembled WGS sequence"/>
</dbReference>
<dbReference type="PROSITE" id="PS50893">
    <property type="entry name" value="ABC_TRANSPORTER_2"/>
    <property type="match status" value="1"/>
</dbReference>
<dbReference type="InterPro" id="IPR003593">
    <property type="entry name" value="AAA+_ATPase"/>
</dbReference>
<organism evidence="6 7">
    <name type="scientific">Thermocladium modestius</name>
    <dbReference type="NCBI Taxonomy" id="62609"/>
    <lineage>
        <taxon>Archaea</taxon>
        <taxon>Thermoproteota</taxon>
        <taxon>Thermoprotei</taxon>
        <taxon>Thermoproteales</taxon>
        <taxon>Thermoproteaceae</taxon>
        <taxon>Thermocladium</taxon>
    </lineage>
</organism>
<dbReference type="InterPro" id="IPR050319">
    <property type="entry name" value="ABC_transp_ATP-bind"/>
</dbReference>
<dbReference type="InterPro" id="IPR027417">
    <property type="entry name" value="P-loop_NTPase"/>
</dbReference>